<reference evidence="9 10" key="1">
    <citation type="submission" date="2019-03" db="EMBL/GenBank/DDBJ databases">
        <title>Rhizobium sp. nov., an bacterium isolated from biocrust in Mu Us Desert.</title>
        <authorList>
            <person name="Lixiong L."/>
        </authorList>
    </citation>
    <scope>NUCLEOTIDE SEQUENCE [LARGE SCALE GENOMIC DNA]</scope>
    <source>
        <strain evidence="9 10">SPY-1</strain>
    </source>
</reference>
<keyword evidence="3" id="KW-0597">Phosphoprotein</keyword>
<name>A0A4R5UA10_9HYPH</name>
<evidence type="ECO:0000313" key="10">
    <source>
        <dbReference type="Proteomes" id="UP000295238"/>
    </source>
</evidence>
<keyword evidence="10" id="KW-1185">Reference proteome</keyword>
<dbReference type="PANTHER" id="PTHR41523">
    <property type="entry name" value="TWO-COMPONENT SYSTEM SENSOR PROTEIN"/>
    <property type="match status" value="1"/>
</dbReference>
<evidence type="ECO:0000313" key="9">
    <source>
        <dbReference type="EMBL" id="TDK31236.1"/>
    </source>
</evidence>
<dbReference type="GO" id="GO:0004673">
    <property type="term" value="F:protein histidine kinase activity"/>
    <property type="evidence" value="ECO:0007669"/>
    <property type="project" value="UniProtKB-EC"/>
</dbReference>
<keyword evidence="4" id="KW-0808">Transferase</keyword>
<evidence type="ECO:0000259" key="8">
    <source>
        <dbReference type="SMART" id="SM00911"/>
    </source>
</evidence>
<dbReference type="Gene3D" id="3.30.450.20">
    <property type="entry name" value="PAS domain"/>
    <property type="match status" value="2"/>
</dbReference>
<dbReference type="SMART" id="SM00911">
    <property type="entry name" value="HWE_HK"/>
    <property type="match status" value="1"/>
</dbReference>
<dbReference type="EC" id="2.7.13.3" evidence="2"/>
<accession>A0A4R5UA10</accession>
<dbReference type="GO" id="GO:0005524">
    <property type="term" value="F:ATP binding"/>
    <property type="evidence" value="ECO:0007669"/>
    <property type="project" value="UniProtKB-KW"/>
</dbReference>
<comment type="catalytic activity">
    <reaction evidence="1">
        <text>ATP + protein L-histidine = ADP + protein N-phospho-L-histidine.</text>
        <dbReference type="EC" id="2.7.13.3"/>
    </reaction>
</comment>
<dbReference type="Gene3D" id="3.30.565.10">
    <property type="entry name" value="Histidine kinase-like ATPase, C-terminal domain"/>
    <property type="match status" value="1"/>
</dbReference>
<dbReference type="InterPro" id="IPR011102">
    <property type="entry name" value="Sig_transdc_His_kinase_HWE"/>
</dbReference>
<gene>
    <name evidence="9" type="ORF">E2F50_20000</name>
</gene>
<keyword evidence="7" id="KW-0067">ATP-binding</keyword>
<evidence type="ECO:0000256" key="1">
    <source>
        <dbReference type="ARBA" id="ARBA00000085"/>
    </source>
</evidence>
<comment type="caution">
    <text evidence="9">The sequence shown here is derived from an EMBL/GenBank/DDBJ whole genome shotgun (WGS) entry which is preliminary data.</text>
</comment>
<organism evidence="9 10">
    <name type="scientific">Rhizobium deserti</name>
    <dbReference type="NCBI Taxonomy" id="2547961"/>
    <lineage>
        <taxon>Bacteria</taxon>
        <taxon>Pseudomonadati</taxon>
        <taxon>Pseudomonadota</taxon>
        <taxon>Alphaproteobacteria</taxon>
        <taxon>Hyphomicrobiales</taxon>
        <taxon>Rhizobiaceae</taxon>
        <taxon>Rhizobium/Agrobacterium group</taxon>
        <taxon>Rhizobium</taxon>
    </lineage>
</organism>
<dbReference type="OrthoDB" id="341208at2"/>
<feature type="domain" description="Signal transduction histidine kinase HWE region" evidence="8">
    <location>
        <begin position="295"/>
        <end position="377"/>
    </location>
</feature>
<dbReference type="InterPro" id="IPR013656">
    <property type="entry name" value="PAS_4"/>
</dbReference>
<protein>
    <recommendedName>
        <fullName evidence="2">histidine kinase</fullName>
        <ecNumber evidence="2">2.7.13.3</ecNumber>
    </recommendedName>
</protein>
<keyword evidence="6" id="KW-0418">Kinase</keyword>
<dbReference type="InterPro" id="IPR035965">
    <property type="entry name" value="PAS-like_dom_sf"/>
</dbReference>
<sequence>MRLIGGGKCAELVRSFDWGESPLGYPNDWPVELQTLVAVMLGSLQPMLIVWGPKQITLYNDGYAAMCGNRHPQAFGRPFGQLWHDIWDQVEPIISAAYAGEGTSMDDIAFTMHRKGYPEETHFSFSYTPVRDPWGTVLGMFCACNETTAEVIARRDREEQHDRLLRILEVSPGGIATLRGPDHVFEFANEEYYALIGMGREIVGKTVAESLSEVVRQGFIEILDGVYSSGEPFVARGVPIELNRGPLGEPQERIIDFTYQPMSDRSGQVSGILVQALDVTERMDEAKRVELVANELGHRLKNQLAMVQAIASQTLRNAKDLRTARRVLSERIGVLSAAHDTVVQGGPGSSRVRRLVNQMLAVHDDAARPRFEVSGTNVRIGSRPSLSMSLILHELATNAFKYGALSVPDGRVELKWDVVGLHKDRFELTWIESGGPPVEVPSIEGSGSRLIKAGLAGAADNRVEIYYEPAGLRCVVSADLSSFQQEH</sequence>
<dbReference type="RefSeq" id="WP_133317952.1">
    <property type="nucleotide sequence ID" value="NZ_SMTL01000007.1"/>
</dbReference>
<evidence type="ECO:0000256" key="3">
    <source>
        <dbReference type="ARBA" id="ARBA00022553"/>
    </source>
</evidence>
<evidence type="ECO:0000256" key="2">
    <source>
        <dbReference type="ARBA" id="ARBA00012438"/>
    </source>
</evidence>
<keyword evidence="5" id="KW-0547">Nucleotide-binding</keyword>
<dbReference type="Pfam" id="PF07536">
    <property type="entry name" value="HWE_HK"/>
    <property type="match status" value="1"/>
</dbReference>
<dbReference type="Proteomes" id="UP000295238">
    <property type="component" value="Unassembled WGS sequence"/>
</dbReference>
<evidence type="ECO:0000256" key="5">
    <source>
        <dbReference type="ARBA" id="ARBA00022741"/>
    </source>
</evidence>
<dbReference type="SUPFAM" id="SSF55785">
    <property type="entry name" value="PYP-like sensor domain (PAS domain)"/>
    <property type="match status" value="2"/>
</dbReference>
<dbReference type="AlphaFoldDB" id="A0A4R5UA10"/>
<proteinExistence type="predicted"/>
<dbReference type="EMBL" id="SMTL01000007">
    <property type="protein sequence ID" value="TDK31236.1"/>
    <property type="molecule type" value="Genomic_DNA"/>
</dbReference>
<dbReference type="InterPro" id="IPR036890">
    <property type="entry name" value="HATPase_C_sf"/>
</dbReference>
<evidence type="ECO:0000256" key="4">
    <source>
        <dbReference type="ARBA" id="ARBA00022679"/>
    </source>
</evidence>
<evidence type="ECO:0000256" key="7">
    <source>
        <dbReference type="ARBA" id="ARBA00022840"/>
    </source>
</evidence>
<dbReference type="Pfam" id="PF08448">
    <property type="entry name" value="PAS_4"/>
    <property type="match status" value="2"/>
</dbReference>
<evidence type="ECO:0000256" key="6">
    <source>
        <dbReference type="ARBA" id="ARBA00022777"/>
    </source>
</evidence>
<dbReference type="PANTHER" id="PTHR41523:SF7">
    <property type="entry name" value="HISTIDINE KINASE"/>
    <property type="match status" value="1"/>
</dbReference>